<name>A0A0N0DVR9_LEPPY</name>
<dbReference type="PROSITE" id="PS50102">
    <property type="entry name" value="RRM"/>
    <property type="match status" value="2"/>
</dbReference>
<evidence type="ECO:0000313" key="6">
    <source>
        <dbReference type="EMBL" id="KPA80504.1"/>
    </source>
</evidence>
<feature type="compositionally biased region" description="Low complexity" evidence="4">
    <location>
        <begin position="523"/>
        <end position="534"/>
    </location>
</feature>
<dbReference type="Gene3D" id="3.30.70.330">
    <property type="match status" value="2"/>
</dbReference>
<dbReference type="OMA" id="CAAIHNT"/>
<organism evidence="6 7">
    <name type="scientific">Leptomonas pyrrhocoris</name>
    <name type="common">Firebug parasite</name>
    <dbReference type="NCBI Taxonomy" id="157538"/>
    <lineage>
        <taxon>Eukaryota</taxon>
        <taxon>Discoba</taxon>
        <taxon>Euglenozoa</taxon>
        <taxon>Kinetoplastea</taxon>
        <taxon>Metakinetoplastina</taxon>
        <taxon>Trypanosomatida</taxon>
        <taxon>Trypanosomatidae</taxon>
        <taxon>Leishmaniinae</taxon>
        <taxon>Leptomonas</taxon>
    </lineage>
</organism>
<dbReference type="GO" id="GO:0003723">
    <property type="term" value="F:RNA binding"/>
    <property type="evidence" value="ECO:0007669"/>
    <property type="project" value="UniProtKB-UniRule"/>
</dbReference>
<feature type="region of interest" description="Disordered" evidence="4">
    <location>
        <begin position="732"/>
        <end position="757"/>
    </location>
</feature>
<evidence type="ECO:0000256" key="4">
    <source>
        <dbReference type="SAM" id="MobiDB-lite"/>
    </source>
</evidence>
<feature type="domain" description="RRM" evidence="5">
    <location>
        <begin position="90"/>
        <end position="172"/>
    </location>
</feature>
<evidence type="ECO:0000256" key="3">
    <source>
        <dbReference type="PROSITE-ProRule" id="PRU00176"/>
    </source>
</evidence>
<dbReference type="PANTHER" id="PTHR24012">
    <property type="entry name" value="RNA BINDING PROTEIN"/>
    <property type="match status" value="1"/>
</dbReference>
<reference evidence="6 7" key="1">
    <citation type="submission" date="2015-07" db="EMBL/GenBank/DDBJ databases">
        <title>High-quality genome of monoxenous trypanosomatid Leptomonas pyrrhocoris.</title>
        <authorList>
            <person name="Flegontov P."/>
            <person name="Butenko A."/>
            <person name="Firsov S."/>
            <person name="Vlcek C."/>
            <person name="Logacheva M.D."/>
            <person name="Field M."/>
            <person name="Filatov D."/>
            <person name="Flegontova O."/>
            <person name="Gerasimov E."/>
            <person name="Jackson A.P."/>
            <person name="Kelly S."/>
            <person name="Opperdoes F."/>
            <person name="O'Reilly A."/>
            <person name="Votypka J."/>
            <person name="Yurchenko V."/>
            <person name="Lukes J."/>
        </authorList>
    </citation>
    <scope>NUCLEOTIDE SEQUENCE [LARGE SCALE GENOMIC DNA]</scope>
    <source>
        <strain evidence="6">H10</strain>
    </source>
</reference>
<evidence type="ECO:0000313" key="7">
    <source>
        <dbReference type="Proteomes" id="UP000037923"/>
    </source>
</evidence>
<protein>
    <submittedName>
        <fullName evidence="6">Putative Rna binding protein</fullName>
    </submittedName>
</protein>
<dbReference type="InterPro" id="IPR012677">
    <property type="entry name" value="Nucleotide-bd_a/b_plait_sf"/>
</dbReference>
<accession>A0A0N0DVR9</accession>
<dbReference type="AlphaFoldDB" id="A0A0N0DVR9"/>
<dbReference type="OrthoDB" id="6159137at2759"/>
<evidence type="ECO:0000256" key="1">
    <source>
        <dbReference type="ARBA" id="ARBA00022737"/>
    </source>
</evidence>
<gene>
    <name evidence="6" type="ORF">ABB37_04720</name>
</gene>
<dbReference type="InterPro" id="IPR035979">
    <property type="entry name" value="RBD_domain_sf"/>
</dbReference>
<dbReference type="SMART" id="SM00360">
    <property type="entry name" value="RRM"/>
    <property type="match status" value="2"/>
</dbReference>
<feature type="domain" description="RRM" evidence="5">
    <location>
        <begin position="187"/>
        <end position="309"/>
    </location>
</feature>
<keyword evidence="2 3" id="KW-0694">RNA-binding</keyword>
<evidence type="ECO:0000256" key="2">
    <source>
        <dbReference type="ARBA" id="ARBA00022884"/>
    </source>
</evidence>
<feature type="region of interest" description="Disordered" evidence="4">
    <location>
        <begin position="626"/>
        <end position="661"/>
    </location>
</feature>
<dbReference type="Pfam" id="PF00076">
    <property type="entry name" value="RRM_1"/>
    <property type="match status" value="1"/>
</dbReference>
<feature type="region of interest" description="Disordered" evidence="4">
    <location>
        <begin position="227"/>
        <end position="263"/>
    </location>
</feature>
<dbReference type="VEuPathDB" id="TriTrypDB:LpyrH10_08_1690"/>
<dbReference type="SUPFAM" id="SSF54928">
    <property type="entry name" value="RNA-binding domain, RBD"/>
    <property type="match status" value="1"/>
</dbReference>
<dbReference type="GeneID" id="26905011"/>
<dbReference type="EMBL" id="LGTL01000008">
    <property type="protein sequence ID" value="KPA80504.1"/>
    <property type="molecule type" value="Genomic_DNA"/>
</dbReference>
<keyword evidence="7" id="KW-1185">Reference proteome</keyword>
<feature type="compositionally biased region" description="Polar residues" evidence="4">
    <location>
        <begin position="735"/>
        <end position="757"/>
    </location>
</feature>
<sequence>MMSNYSYMHAPAIRNTSLVACYGTGSPTPNNIVSGGPINSSSEKPLSESGATSCPRVSGDVGEFWGWLDEPRNFEWAVATFPVENGFSDRNIFVSKLPPSFKDGDLLSMFANFGEVVSAKVMLNVSTGASKETGFVQFAAAEDALRARCFLRLRPAVTEPAMPEVNTQWAQNKHDGGVYGDRSRLARKLFIRNIPINVTNDEMRALVTQFGDVAEVTLHADTYGPAAAAARGGGEERAEDAEAGGASGGAAAGEVVTPPPPPTTKRATRICFVTFIHPGVAARACAAIHNTRPFQSCGDVPLMGKVAEDNNARQARHQQGAMHHAGVRVAAAAAAATTYGSHPPTYNGQKGSGRVSPTANAEWLPYPPQNNNATPMTMMLQQPYQQPPSGYLLNPSSASVSAPFYDASQNQYNSRHCCPNAFPSSLPTAARHHPSSAAVAVNGGMVRLTFPPQNPHANVCSLDSAALAAASGTPRALSTTASPSMNLPVTLNNQQAEATEACQATRLAHTLSSTTSSMKTRIPATTTSAPTSARRASREALGHSPRNSFGADGAHMDSFSFSTSASANFSAEQLSSMSISTLSQQQQQLKRGKRVSDASQSCGVNFVTADAAVAAKTVVVTIPDAATTTPRRSRTRTLSSRSSDTTNSHGSNTHDATPNGLRVNISDAARPRRVGRRVRIHNSNAAAAVETTAMPPPSLSPHSAPQTAPNVSLVPVMTVTALSLNRAALEETADSPHSSSAYMTSHSTPSATPSCTCNTSQVRYRNNPYGMSIVLEKTRSASFT</sequence>
<keyword evidence="1" id="KW-0677">Repeat</keyword>
<dbReference type="InterPro" id="IPR000504">
    <property type="entry name" value="RRM_dom"/>
</dbReference>
<feature type="region of interest" description="Disordered" evidence="4">
    <location>
        <begin position="32"/>
        <end position="52"/>
    </location>
</feature>
<feature type="compositionally biased region" description="Low complexity" evidence="4">
    <location>
        <begin position="636"/>
        <end position="651"/>
    </location>
</feature>
<proteinExistence type="predicted"/>
<dbReference type="Proteomes" id="UP000037923">
    <property type="component" value="Unassembled WGS sequence"/>
</dbReference>
<comment type="caution">
    <text evidence="6">The sequence shown here is derived from an EMBL/GenBank/DDBJ whole genome shotgun (WGS) entry which is preliminary data.</text>
</comment>
<evidence type="ECO:0000259" key="5">
    <source>
        <dbReference type="PROSITE" id="PS50102"/>
    </source>
</evidence>
<dbReference type="RefSeq" id="XP_015658943.1">
    <property type="nucleotide sequence ID" value="XM_015802499.1"/>
</dbReference>
<feature type="region of interest" description="Disordered" evidence="4">
    <location>
        <begin position="512"/>
        <end position="551"/>
    </location>
</feature>